<evidence type="ECO:0000259" key="3">
    <source>
        <dbReference type="PROSITE" id="PS51462"/>
    </source>
</evidence>
<gene>
    <name evidence="4" type="ORF">A4R35_21380</name>
</gene>
<dbReference type="RefSeq" id="WP_112433094.1">
    <property type="nucleotide sequence ID" value="NZ_MCIF01000002.1"/>
</dbReference>
<dbReference type="PANTHER" id="PTHR43046">
    <property type="entry name" value="GDP-MANNOSE MANNOSYL HYDROLASE"/>
    <property type="match status" value="1"/>
</dbReference>
<reference evidence="4 5" key="1">
    <citation type="submission" date="2016-08" db="EMBL/GenBank/DDBJ databases">
        <title>Analysis of Carbohydrate Active Enzymes in Thermogemmatispora T81 Reveals Carbohydrate Degradation Ability.</title>
        <authorList>
            <person name="Tomazini A."/>
            <person name="Lal S."/>
            <person name="Stott M."/>
            <person name="Henrissat B."/>
            <person name="Polikarpov I."/>
            <person name="Sparling R."/>
            <person name="Levin D.B."/>
        </authorList>
    </citation>
    <scope>NUCLEOTIDE SEQUENCE [LARGE SCALE GENOMIC DNA]</scope>
    <source>
        <strain evidence="4 5">T81</strain>
    </source>
</reference>
<keyword evidence="5" id="KW-1185">Reference proteome</keyword>
<dbReference type="Pfam" id="PF00293">
    <property type="entry name" value="NUDIX"/>
    <property type="match status" value="1"/>
</dbReference>
<name>A0A328VKX2_9CHLR</name>
<dbReference type="SUPFAM" id="SSF55811">
    <property type="entry name" value="Nudix"/>
    <property type="match status" value="1"/>
</dbReference>
<evidence type="ECO:0000313" key="5">
    <source>
        <dbReference type="Proteomes" id="UP000248706"/>
    </source>
</evidence>
<comment type="caution">
    <text evidence="4">The sequence shown here is derived from an EMBL/GenBank/DDBJ whole genome shotgun (WGS) entry which is preliminary data.</text>
</comment>
<dbReference type="EMBL" id="MCIF01000002">
    <property type="protein sequence ID" value="RAQ98107.1"/>
    <property type="molecule type" value="Genomic_DNA"/>
</dbReference>
<protein>
    <recommendedName>
        <fullName evidence="3">Nudix hydrolase domain-containing protein</fullName>
    </recommendedName>
</protein>
<evidence type="ECO:0000256" key="2">
    <source>
        <dbReference type="ARBA" id="ARBA00022801"/>
    </source>
</evidence>
<accession>A0A328VKX2</accession>
<dbReference type="InterPro" id="IPR015797">
    <property type="entry name" value="NUDIX_hydrolase-like_dom_sf"/>
</dbReference>
<organism evidence="4 5">
    <name type="scientific">Thermogemmatispora tikiterensis</name>
    <dbReference type="NCBI Taxonomy" id="1825093"/>
    <lineage>
        <taxon>Bacteria</taxon>
        <taxon>Bacillati</taxon>
        <taxon>Chloroflexota</taxon>
        <taxon>Ktedonobacteria</taxon>
        <taxon>Thermogemmatisporales</taxon>
        <taxon>Thermogemmatisporaceae</taxon>
        <taxon>Thermogemmatispora</taxon>
    </lineage>
</organism>
<keyword evidence="2" id="KW-0378">Hydrolase</keyword>
<dbReference type="Gene3D" id="3.90.79.10">
    <property type="entry name" value="Nucleoside Triphosphate Pyrophosphohydrolase"/>
    <property type="match status" value="1"/>
</dbReference>
<feature type="domain" description="Nudix hydrolase" evidence="3">
    <location>
        <begin position="26"/>
        <end position="151"/>
    </location>
</feature>
<proteinExistence type="predicted"/>
<comment type="cofactor">
    <cofactor evidence="1">
        <name>Mg(2+)</name>
        <dbReference type="ChEBI" id="CHEBI:18420"/>
    </cofactor>
</comment>
<sequence length="172" mass="18986">MVYSLLKAIVSVCFNLLNLLLVGNLPPLGAVNVVVENEGRFLVVRTARGTWSFPGGFMRWRETPFEAAVRECEEETGLRIRAQSIIGCYWLVSASVTQMSSLTAVVCGEVIGGRLRASMEGEPLWLEREEALRRLGEATQSIFADYERFLARQASDGQGPESERELPSGQGC</sequence>
<evidence type="ECO:0000313" key="4">
    <source>
        <dbReference type="EMBL" id="RAQ98107.1"/>
    </source>
</evidence>
<dbReference type="GO" id="GO:0016787">
    <property type="term" value="F:hydrolase activity"/>
    <property type="evidence" value="ECO:0007669"/>
    <property type="project" value="UniProtKB-KW"/>
</dbReference>
<dbReference type="PROSITE" id="PS51462">
    <property type="entry name" value="NUDIX"/>
    <property type="match status" value="1"/>
</dbReference>
<dbReference type="Proteomes" id="UP000248706">
    <property type="component" value="Unassembled WGS sequence"/>
</dbReference>
<dbReference type="PANTHER" id="PTHR43046:SF14">
    <property type="entry name" value="MUTT_NUDIX FAMILY PROTEIN"/>
    <property type="match status" value="1"/>
</dbReference>
<evidence type="ECO:0000256" key="1">
    <source>
        <dbReference type="ARBA" id="ARBA00001946"/>
    </source>
</evidence>
<dbReference type="OrthoDB" id="159397at2"/>
<dbReference type="InterPro" id="IPR000086">
    <property type="entry name" value="NUDIX_hydrolase_dom"/>
</dbReference>
<dbReference type="AlphaFoldDB" id="A0A328VKX2"/>